<evidence type="ECO:0000313" key="3">
    <source>
        <dbReference type="EMBL" id="EDK42549.1"/>
    </source>
</evidence>
<dbReference type="KEGG" id="lel:PVL30_000702"/>
<dbReference type="AlphaFoldDB" id="A5DTP1"/>
<feature type="transmembrane region" description="Helical" evidence="2">
    <location>
        <begin position="33"/>
        <end position="56"/>
    </location>
</feature>
<reference evidence="3 4" key="1">
    <citation type="journal article" date="2009" name="Nature">
        <title>Evolution of pathogenicity and sexual reproduction in eight Candida genomes.</title>
        <authorList>
            <person name="Butler G."/>
            <person name="Rasmussen M.D."/>
            <person name="Lin M.F."/>
            <person name="Santos M.A."/>
            <person name="Sakthikumar S."/>
            <person name="Munro C.A."/>
            <person name="Rheinbay E."/>
            <person name="Grabherr M."/>
            <person name="Forche A."/>
            <person name="Reedy J.L."/>
            <person name="Agrafioti I."/>
            <person name="Arnaud M.B."/>
            <person name="Bates S."/>
            <person name="Brown A.J."/>
            <person name="Brunke S."/>
            <person name="Costanzo M.C."/>
            <person name="Fitzpatrick D.A."/>
            <person name="de Groot P.W."/>
            <person name="Harris D."/>
            <person name="Hoyer L.L."/>
            <person name="Hube B."/>
            <person name="Klis F.M."/>
            <person name="Kodira C."/>
            <person name="Lennard N."/>
            <person name="Logue M.E."/>
            <person name="Martin R."/>
            <person name="Neiman A.M."/>
            <person name="Nikolaou E."/>
            <person name="Quail M.A."/>
            <person name="Quinn J."/>
            <person name="Santos M.C."/>
            <person name="Schmitzberger F.F."/>
            <person name="Sherlock G."/>
            <person name="Shah P."/>
            <person name="Silverstein K.A."/>
            <person name="Skrzypek M.S."/>
            <person name="Soll D."/>
            <person name="Staggs R."/>
            <person name="Stansfield I."/>
            <person name="Stumpf M.P."/>
            <person name="Sudbery P.E."/>
            <person name="Srikantha T."/>
            <person name="Zeng Q."/>
            <person name="Berman J."/>
            <person name="Berriman M."/>
            <person name="Heitman J."/>
            <person name="Gow N.A."/>
            <person name="Lorenz M.C."/>
            <person name="Birren B.W."/>
            <person name="Kellis M."/>
            <person name="Cuomo C.A."/>
        </authorList>
    </citation>
    <scope>NUCLEOTIDE SEQUENCE [LARGE SCALE GENOMIC DNA]</scope>
    <source>
        <strain evidence="4">ATCC 11503 / BCRC 21390 / CBS 2605 / JCM 1781 / NBRC 1676 / NRRL YB-4239</strain>
    </source>
</reference>
<name>A5DTP1_LODEL</name>
<feature type="compositionally biased region" description="Polar residues" evidence="1">
    <location>
        <begin position="116"/>
        <end position="125"/>
    </location>
</feature>
<dbReference type="HOGENOM" id="CLU_735811_0_0_1"/>
<dbReference type="STRING" id="379508.A5DTP1"/>
<feature type="compositionally biased region" description="Low complexity" evidence="1">
    <location>
        <begin position="180"/>
        <end position="197"/>
    </location>
</feature>
<keyword evidence="2" id="KW-0472">Membrane</keyword>
<evidence type="ECO:0000256" key="2">
    <source>
        <dbReference type="SAM" id="Phobius"/>
    </source>
</evidence>
<proteinExistence type="predicted"/>
<gene>
    <name evidence="3" type="ORF">LELG_00727</name>
</gene>
<feature type="compositionally biased region" description="Basic and acidic residues" evidence="1">
    <location>
        <begin position="228"/>
        <end position="237"/>
    </location>
</feature>
<feature type="region of interest" description="Disordered" evidence="1">
    <location>
        <begin position="178"/>
        <end position="197"/>
    </location>
</feature>
<dbReference type="EMBL" id="CH981524">
    <property type="protein sequence ID" value="EDK42549.1"/>
    <property type="molecule type" value="Genomic_DNA"/>
</dbReference>
<keyword evidence="2" id="KW-1133">Transmembrane helix</keyword>
<keyword evidence="4" id="KW-1185">Reference proteome</keyword>
<feature type="compositionally biased region" description="Polar residues" evidence="1">
    <location>
        <begin position="131"/>
        <end position="152"/>
    </location>
</feature>
<accession>A5DTP1</accession>
<dbReference type="InParanoid" id="A5DTP1"/>
<feature type="transmembrane region" description="Helical" evidence="2">
    <location>
        <begin position="68"/>
        <end position="87"/>
    </location>
</feature>
<dbReference type="Proteomes" id="UP000001996">
    <property type="component" value="Unassembled WGS sequence"/>
</dbReference>
<feature type="region of interest" description="Disordered" evidence="1">
    <location>
        <begin position="131"/>
        <end position="160"/>
    </location>
</feature>
<evidence type="ECO:0000313" key="4">
    <source>
        <dbReference type="Proteomes" id="UP000001996"/>
    </source>
</evidence>
<keyword evidence="2" id="KW-0812">Transmembrane</keyword>
<evidence type="ECO:0000256" key="1">
    <source>
        <dbReference type="SAM" id="MobiDB-lite"/>
    </source>
</evidence>
<protein>
    <submittedName>
        <fullName evidence="3">Uncharacterized protein</fullName>
    </submittedName>
</protein>
<dbReference type="OrthoDB" id="203678at2759"/>
<dbReference type="Pfam" id="PF08700">
    <property type="entry name" value="VPS51_Exo84_N"/>
    <property type="match status" value="1"/>
</dbReference>
<feature type="region of interest" description="Disordered" evidence="1">
    <location>
        <begin position="213"/>
        <end position="243"/>
    </location>
</feature>
<organism evidence="3 4">
    <name type="scientific">Lodderomyces elongisporus (strain ATCC 11503 / CBS 2605 / JCM 1781 / NBRC 1676 / NRRL YB-4239)</name>
    <name type="common">Yeast</name>
    <name type="synonym">Saccharomyces elongisporus</name>
    <dbReference type="NCBI Taxonomy" id="379508"/>
    <lineage>
        <taxon>Eukaryota</taxon>
        <taxon>Fungi</taxon>
        <taxon>Dikarya</taxon>
        <taxon>Ascomycota</taxon>
        <taxon>Saccharomycotina</taxon>
        <taxon>Pichiomycetes</taxon>
        <taxon>Debaryomycetaceae</taxon>
        <taxon>Candida/Lodderomyces clade</taxon>
        <taxon>Lodderomyces</taxon>
    </lineage>
</organism>
<dbReference type="VEuPathDB" id="FungiDB:LELG_00727"/>
<dbReference type="GeneID" id="5234777"/>
<sequence length="376" mass="43088">MFFSFLFLFRIIKSLTFTFWKQVCTKQLETRRIYIHTCKYTHIELFHFLFFFLFFLAKHKYSWRFSPFFFEIVVLYLFFLFSFFLIIDFKARMSVQSPLLSYKKPRREYQKDGTPSAPSTPTIANSPTLSVSSLASGGEQSNQSSLPSQPATPVQLHGARKISSRRKALQEYYHLQQKKNNATNSNSYGNNNTNTNAEPLTLLTTAVGNNAESHDTVSKNESGSENDTIPHEQKSLHTSDNYSSLKTTEDVERFIQSSTPLEILKLRNTLQSRIDSSSQQRKELMYGHYNKLIKLSQTLGKFSESTVQIPIGGDGDGDGFDKLNGLRIFKTDANSGKMVEFDKYLNDCILELKTFNETSVKKMTGPFDNVLEKLNE</sequence>
<feature type="region of interest" description="Disordered" evidence="1">
    <location>
        <begin position="106"/>
        <end position="125"/>
    </location>
</feature>